<organism evidence="4">
    <name type="scientific">Nippostrongylus brasiliensis</name>
    <name type="common">Rat hookworm</name>
    <dbReference type="NCBI Taxonomy" id="27835"/>
    <lineage>
        <taxon>Eukaryota</taxon>
        <taxon>Metazoa</taxon>
        <taxon>Ecdysozoa</taxon>
        <taxon>Nematoda</taxon>
        <taxon>Chromadorea</taxon>
        <taxon>Rhabditida</taxon>
        <taxon>Rhabditina</taxon>
        <taxon>Rhabditomorpha</taxon>
        <taxon>Strongyloidea</taxon>
        <taxon>Heligmosomidae</taxon>
        <taxon>Nippostrongylus</taxon>
    </lineage>
</organism>
<protein>
    <submittedName>
        <fullName evidence="4">Secreted protein</fullName>
    </submittedName>
</protein>
<proteinExistence type="predicted"/>
<dbReference type="EMBL" id="UYSL01020341">
    <property type="protein sequence ID" value="VDL74153.1"/>
    <property type="molecule type" value="Genomic_DNA"/>
</dbReference>
<feature type="compositionally biased region" description="Basic and acidic residues" evidence="1">
    <location>
        <begin position="58"/>
        <end position="68"/>
    </location>
</feature>
<dbReference type="AlphaFoldDB" id="A0A0N4Y3Y6"/>
<name>A0A0N4Y3Y6_NIPBR</name>
<gene>
    <name evidence="2" type="ORF">NBR_LOCUS10564</name>
</gene>
<dbReference type="Proteomes" id="UP000271162">
    <property type="component" value="Unassembled WGS sequence"/>
</dbReference>
<reference evidence="2 3" key="2">
    <citation type="submission" date="2018-11" db="EMBL/GenBank/DDBJ databases">
        <authorList>
            <consortium name="Pathogen Informatics"/>
        </authorList>
    </citation>
    <scope>NUCLEOTIDE SEQUENCE [LARGE SCALE GENOMIC DNA]</scope>
</reference>
<evidence type="ECO:0000313" key="4">
    <source>
        <dbReference type="WBParaSite" id="NBR_0001056301-mRNA-1"/>
    </source>
</evidence>
<accession>A0A0N4Y3Y6</accession>
<sequence length="77" mass="8793">MKCFSFALLIHRKSAHISDESTPEYVKHDINDGGVAGSTRTAPSHRRYCVEGPGERLQNNHKDSEPDKRHFQVFLLE</sequence>
<feature type="region of interest" description="Disordered" evidence="1">
    <location>
        <begin position="19"/>
        <end position="68"/>
    </location>
</feature>
<reference evidence="4" key="1">
    <citation type="submission" date="2017-02" db="UniProtKB">
        <authorList>
            <consortium name="WormBaseParasite"/>
        </authorList>
    </citation>
    <scope>IDENTIFICATION</scope>
</reference>
<evidence type="ECO:0000256" key="1">
    <source>
        <dbReference type="SAM" id="MobiDB-lite"/>
    </source>
</evidence>
<evidence type="ECO:0000313" key="3">
    <source>
        <dbReference type="Proteomes" id="UP000271162"/>
    </source>
</evidence>
<keyword evidence="3" id="KW-1185">Reference proteome</keyword>
<dbReference type="WBParaSite" id="NBR_0001056301-mRNA-1">
    <property type="protein sequence ID" value="NBR_0001056301-mRNA-1"/>
    <property type="gene ID" value="NBR_0001056301"/>
</dbReference>
<evidence type="ECO:0000313" key="2">
    <source>
        <dbReference type="EMBL" id="VDL74153.1"/>
    </source>
</evidence>